<gene>
    <name evidence="7 9 10" type="primary">vstm4</name>
</gene>
<feature type="transmembrane region" description="Helical" evidence="5">
    <location>
        <begin position="189"/>
        <end position="217"/>
    </location>
</feature>
<dbReference type="Xenbase" id="XB-GENE-6045928">
    <property type="gene designation" value="vstm4"/>
</dbReference>
<accession>A0A6I8Q290</accession>
<evidence type="ECO:0000256" key="1">
    <source>
        <dbReference type="ARBA" id="ARBA00022729"/>
    </source>
</evidence>
<sequence>MSLPASLSPSVSWKSFGNAGSSTMTLFILTSALLSQSLIAGISFCLNVTVHPHPWVQHATGENTSLWCSVTQRRRQDSLLTVRWVFSSESGPEQIIGRITKFGTAHTSGNWSHRGNLSSDGPGKGYRLMLRDLRLSDQGQYICRVQEVARHRNRWTAVSNGTADTKLKVTSHSVSEEKKLFAWNLFQDLYLYAVLLCCLGILSLLTFFLILLCQTIFHKSRTKVRWKCPHESPNDESPSVTDLLSPPPSMRKKKKNRSKDVDTPPAIPVKGPSVRLTRNTEKPLLLPRLVEEGLAYAELELMKSPPPVKEPTASTVYAQILFEESFLQQKMHSEKQSATTGNPMQRL</sequence>
<evidence type="ECO:0000313" key="9">
    <source>
        <dbReference type="RefSeq" id="XP_004915971.2"/>
    </source>
</evidence>
<name>A0A6I8Q290_XENTR</name>
<reference evidence="9" key="3">
    <citation type="submission" date="2025-04" db="UniProtKB">
        <authorList>
            <consortium name="RefSeq"/>
        </authorList>
    </citation>
    <scope>IDENTIFICATION</scope>
    <source>
        <strain evidence="9">Nigerian</strain>
        <tissue evidence="9">Liver and blood</tissue>
    </source>
</reference>
<dbReference type="GeneTree" id="ENSGT00390000008566"/>
<dbReference type="InterPro" id="IPR013783">
    <property type="entry name" value="Ig-like_fold"/>
</dbReference>
<dbReference type="AGR" id="Xenbase:XB-GENE-6045928"/>
<keyword evidence="3" id="KW-0393">Immunoglobulin domain</keyword>
<dbReference type="SMART" id="SM00409">
    <property type="entry name" value="IG"/>
    <property type="match status" value="1"/>
</dbReference>
<evidence type="ECO:0000259" key="6">
    <source>
        <dbReference type="PROSITE" id="PS50835"/>
    </source>
</evidence>
<dbReference type="InterPro" id="IPR007110">
    <property type="entry name" value="Ig-like_dom"/>
</dbReference>
<dbReference type="Gene3D" id="2.60.40.10">
    <property type="entry name" value="Immunoglobulins"/>
    <property type="match status" value="1"/>
</dbReference>
<dbReference type="KEGG" id="xtr:101732447"/>
<evidence type="ECO:0000256" key="4">
    <source>
        <dbReference type="SAM" id="MobiDB-lite"/>
    </source>
</evidence>
<evidence type="ECO:0000256" key="5">
    <source>
        <dbReference type="SAM" id="Phobius"/>
    </source>
</evidence>
<dbReference type="GeneID" id="101732447"/>
<reference evidence="7" key="1">
    <citation type="journal article" date="2010" name="Science">
        <title>The genome of the Western clawed frog Xenopus tropicalis.</title>
        <authorList>
            <person name="Hellsten U."/>
            <person name="Harland R.M."/>
            <person name="Gilchrist M.J."/>
            <person name="Hendrix D."/>
            <person name="Jurka J."/>
            <person name="Kapitonov V."/>
            <person name="Ovcharenko I."/>
            <person name="Putnam N.H."/>
            <person name="Shu S."/>
            <person name="Taher L."/>
            <person name="Blitz I.L."/>
            <person name="Blumberg B."/>
            <person name="Dichmann D.S."/>
            <person name="Dubchak I."/>
            <person name="Amaya E."/>
            <person name="Detter J.C."/>
            <person name="Fletcher R."/>
            <person name="Gerhard D.S."/>
            <person name="Goodstein D."/>
            <person name="Graves T."/>
            <person name="Grigoriev I.V."/>
            <person name="Grimwood J."/>
            <person name="Kawashima T."/>
            <person name="Lindquist E."/>
            <person name="Lucas S.M."/>
            <person name="Mead P.E."/>
            <person name="Mitros T."/>
            <person name="Ogino H."/>
            <person name="Ohta Y."/>
            <person name="Poliakov A.V."/>
            <person name="Pollet N."/>
            <person name="Robert J."/>
            <person name="Salamov A."/>
            <person name="Sater A.K."/>
            <person name="Schmutz J."/>
            <person name="Terry A."/>
            <person name="Vize P.D."/>
            <person name="Warren W.C."/>
            <person name="Wells D."/>
            <person name="Wills A."/>
            <person name="Wilson R.K."/>
            <person name="Zimmerman L.B."/>
            <person name="Zorn A.M."/>
            <person name="Grainger R."/>
            <person name="Grammer T."/>
            <person name="Khokha M.K."/>
            <person name="Richardson P.M."/>
            <person name="Rokhsar D.S."/>
        </authorList>
    </citation>
    <scope>NUCLEOTIDE SEQUENCE [LARGE SCALE GENOMIC DNA]</scope>
    <source>
        <strain evidence="7">Nigerian</strain>
    </source>
</reference>
<evidence type="ECO:0000313" key="8">
    <source>
        <dbReference type="Proteomes" id="UP000008143"/>
    </source>
</evidence>
<feature type="domain" description="Ig-like" evidence="6">
    <location>
        <begin position="61"/>
        <end position="170"/>
    </location>
</feature>
<keyword evidence="1" id="KW-0732">Signal</keyword>
<evidence type="ECO:0000256" key="2">
    <source>
        <dbReference type="ARBA" id="ARBA00023157"/>
    </source>
</evidence>
<evidence type="ECO:0000256" key="3">
    <source>
        <dbReference type="ARBA" id="ARBA00023319"/>
    </source>
</evidence>
<keyword evidence="5" id="KW-1133">Transmembrane helix</keyword>
<dbReference type="CTD" id="196740"/>
<dbReference type="Ensembl" id="ENSXETT00000061045">
    <property type="protein sequence ID" value="ENSXETP00000063451"/>
    <property type="gene ID" value="ENSXETG00000032189"/>
</dbReference>
<keyword evidence="2" id="KW-1015">Disulfide bond</keyword>
<dbReference type="GO" id="GO:0016020">
    <property type="term" value="C:membrane"/>
    <property type="evidence" value="ECO:0000318"/>
    <property type="project" value="GO_Central"/>
</dbReference>
<dbReference type="InterPro" id="IPR036179">
    <property type="entry name" value="Ig-like_dom_sf"/>
</dbReference>
<dbReference type="Proteomes" id="UP000008143">
    <property type="component" value="Chromosome 7"/>
</dbReference>
<organism evidence="7">
    <name type="scientific">Xenopus tropicalis</name>
    <name type="common">Western clawed frog</name>
    <name type="synonym">Silurana tropicalis</name>
    <dbReference type="NCBI Taxonomy" id="8364"/>
    <lineage>
        <taxon>Eukaryota</taxon>
        <taxon>Metazoa</taxon>
        <taxon>Chordata</taxon>
        <taxon>Craniata</taxon>
        <taxon>Vertebrata</taxon>
        <taxon>Euteleostomi</taxon>
        <taxon>Amphibia</taxon>
        <taxon>Batrachia</taxon>
        <taxon>Anura</taxon>
        <taxon>Pipoidea</taxon>
        <taxon>Pipidae</taxon>
        <taxon>Xenopodinae</taxon>
        <taxon>Xenopus</taxon>
        <taxon>Silurana</taxon>
    </lineage>
</organism>
<feature type="region of interest" description="Disordered" evidence="4">
    <location>
        <begin position="227"/>
        <end position="273"/>
    </location>
</feature>
<dbReference type="InterPro" id="IPR013106">
    <property type="entry name" value="Ig_V-set"/>
</dbReference>
<dbReference type="Bgee" id="ENSXETG00000032189">
    <property type="expression patterns" value="Expressed in heart and 5 other cell types or tissues"/>
</dbReference>
<dbReference type="Pfam" id="PF07686">
    <property type="entry name" value="V-set"/>
    <property type="match status" value="1"/>
</dbReference>
<dbReference type="AlphaFoldDB" id="A0A6I8Q290"/>
<dbReference type="PROSITE" id="PS50835">
    <property type="entry name" value="IG_LIKE"/>
    <property type="match status" value="1"/>
</dbReference>
<reference evidence="7" key="2">
    <citation type="submission" date="2020-05" db="UniProtKB">
        <authorList>
            <consortium name="Ensembl"/>
        </authorList>
    </citation>
    <scope>IDENTIFICATION</scope>
</reference>
<dbReference type="PANTHER" id="PTHR12207:SF8">
    <property type="entry name" value="V-SET AND TRANSMEMBRANE DOMAIN-CONTAINING PROTEIN 4"/>
    <property type="match status" value="1"/>
</dbReference>
<dbReference type="OrthoDB" id="8885867at2759"/>
<protein>
    <submittedName>
        <fullName evidence="7">V-set and transmembrane domain containing 4</fullName>
    </submittedName>
    <submittedName>
        <fullName evidence="9">V-set and transmembrane domain-containing protein 4 isoform X1</fullName>
    </submittedName>
</protein>
<dbReference type="PANTHER" id="PTHR12207">
    <property type="entry name" value="V-SET AND TRANSMEMBRANE DOMAIN-CONTAINING PROTEIN"/>
    <property type="match status" value="1"/>
</dbReference>
<keyword evidence="5 9" id="KW-0812">Transmembrane</keyword>
<dbReference type="InterPro" id="IPR003599">
    <property type="entry name" value="Ig_sub"/>
</dbReference>
<evidence type="ECO:0000313" key="10">
    <source>
        <dbReference type="Xenbase" id="XB-GENE-6045928"/>
    </source>
</evidence>
<dbReference type="SUPFAM" id="SSF48726">
    <property type="entry name" value="Immunoglobulin"/>
    <property type="match status" value="1"/>
</dbReference>
<dbReference type="OMA" id="LTCQYLH"/>
<evidence type="ECO:0000313" key="7">
    <source>
        <dbReference type="Ensembl" id="ENSXETP00000063451"/>
    </source>
</evidence>
<dbReference type="RefSeq" id="XP_004915971.2">
    <property type="nucleotide sequence ID" value="XM_004915914.4"/>
</dbReference>
<keyword evidence="5" id="KW-0472">Membrane</keyword>
<proteinExistence type="predicted"/>
<keyword evidence="8" id="KW-1185">Reference proteome</keyword>
<dbReference type="InterPro" id="IPR051102">
    <property type="entry name" value="IgSF_V-set/TM_domain"/>
</dbReference>